<dbReference type="InterPro" id="IPR006015">
    <property type="entry name" value="Universal_stress_UspA"/>
</dbReference>
<organism evidence="3 4">
    <name type="scientific">Haloferax profundi</name>
    <dbReference type="NCBI Taxonomy" id="1544718"/>
    <lineage>
        <taxon>Archaea</taxon>
        <taxon>Methanobacteriati</taxon>
        <taxon>Methanobacteriota</taxon>
        <taxon>Stenosarchaea group</taxon>
        <taxon>Halobacteria</taxon>
        <taxon>Halobacteriales</taxon>
        <taxon>Haloferacaceae</taxon>
        <taxon>Haloferax</taxon>
    </lineage>
</organism>
<dbReference type="InterPro" id="IPR014729">
    <property type="entry name" value="Rossmann-like_a/b/a_fold"/>
</dbReference>
<evidence type="ECO:0000313" key="4">
    <source>
        <dbReference type="Proteomes" id="UP000053157"/>
    </source>
</evidence>
<dbReference type="EMBL" id="LOPV01000440">
    <property type="protein sequence ID" value="KTG19457.1"/>
    <property type="molecule type" value="Genomic_DNA"/>
</dbReference>
<gene>
    <name evidence="3" type="ORF">AUR66_02225</name>
</gene>
<sequence>MSDVILVAVDGSPLSKRAFEQALSDAGSTVIALHVIDPSDPGYSAPIDVDVTLEPLHGSAEWYEKANKIADEIFEELTALADGSGVEVQTKTLRGDPARSIVEYARDEDVDAIYVGGHGRTGETNLMLGSVAELVASRAPVSVTVVR</sequence>
<dbReference type="Pfam" id="PF00582">
    <property type="entry name" value="Usp"/>
    <property type="match status" value="1"/>
</dbReference>
<dbReference type="AlphaFoldDB" id="A0A0W1S0J0"/>
<dbReference type="PRINTS" id="PR01438">
    <property type="entry name" value="UNVRSLSTRESS"/>
</dbReference>
<reference evidence="3 4" key="1">
    <citation type="submission" date="2015-12" db="EMBL/GenBank/DDBJ databases">
        <title>Haloferax profundi sp. nov. isolated from the Discovery deep brine-seawater interface in the Red Sea.</title>
        <authorList>
            <person name="Zhang G."/>
            <person name="Stingl U."/>
            <person name="Rashid M."/>
        </authorList>
    </citation>
    <scope>NUCLEOTIDE SEQUENCE [LARGE SCALE GENOMIC DNA]</scope>
    <source>
        <strain evidence="3 4">SB29</strain>
    </source>
</reference>
<feature type="domain" description="UspA" evidence="2">
    <location>
        <begin position="1"/>
        <end position="147"/>
    </location>
</feature>
<evidence type="ECO:0000259" key="2">
    <source>
        <dbReference type="Pfam" id="PF00582"/>
    </source>
</evidence>
<evidence type="ECO:0000313" key="3">
    <source>
        <dbReference type="EMBL" id="KTG19457.1"/>
    </source>
</evidence>
<dbReference type="OrthoDB" id="105697at2157"/>
<evidence type="ECO:0000256" key="1">
    <source>
        <dbReference type="ARBA" id="ARBA00008791"/>
    </source>
</evidence>
<comment type="caution">
    <text evidence="3">The sequence shown here is derived from an EMBL/GenBank/DDBJ whole genome shotgun (WGS) entry which is preliminary data.</text>
</comment>
<dbReference type="Proteomes" id="UP000053157">
    <property type="component" value="Unassembled WGS sequence"/>
</dbReference>
<dbReference type="RefSeq" id="WP_058573064.1">
    <property type="nucleotide sequence ID" value="NZ_LOPV01000440.1"/>
</dbReference>
<dbReference type="CDD" id="cd00293">
    <property type="entry name" value="USP-like"/>
    <property type="match status" value="1"/>
</dbReference>
<keyword evidence="4" id="KW-1185">Reference proteome</keyword>
<dbReference type="PANTHER" id="PTHR46268">
    <property type="entry name" value="STRESS RESPONSE PROTEIN NHAX"/>
    <property type="match status" value="1"/>
</dbReference>
<accession>A0A0W1S0J0</accession>
<proteinExistence type="inferred from homology"/>
<dbReference type="InterPro" id="IPR006016">
    <property type="entry name" value="UspA"/>
</dbReference>
<comment type="similarity">
    <text evidence="1">Belongs to the universal stress protein A family.</text>
</comment>
<dbReference type="SUPFAM" id="SSF52402">
    <property type="entry name" value="Adenine nucleotide alpha hydrolases-like"/>
    <property type="match status" value="1"/>
</dbReference>
<dbReference type="PANTHER" id="PTHR46268:SF24">
    <property type="entry name" value="UNIVERSAL STRESS PROTEIN"/>
    <property type="match status" value="1"/>
</dbReference>
<name>A0A0W1S0J0_9EURY</name>
<dbReference type="Gene3D" id="3.40.50.620">
    <property type="entry name" value="HUPs"/>
    <property type="match status" value="1"/>
</dbReference>
<protein>
    <submittedName>
        <fullName evidence="3">Universal stress protein UspA</fullName>
    </submittedName>
</protein>